<dbReference type="EMBL" id="JACGCI010000003">
    <property type="protein sequence ID" value="KAF6765270.1"/>
    <property type="molecule type" value="Genomic_DNA"/>
</dbReference>
<evidence type="ECO:0000256" key="1">
    <source>
        <dbReference type="SAM" id="MobiDB-lite"/>
    </source>
</evidence>
<dbReference type="OrthoDB" id="10371862at2759"/>
<protein>
    <submittedName>
        <fullName evidence="2">Uncharacterized protein</fullName>
    </submittedName>
</protein>
<feature type="region of interest" description="Disordered" evidence="1">
    <location>
        <begin position="16"/>
        <end position="194"/>
    </location>
</feature>
<organism evidence="2 3">
    <name type="scientific">Ephemerocybe angulata</name>
    <dbReference type="NCBI Taxonomy" id="980116"/>
    <lineage>
        <taxon>Eukaryota</taxon>
        <taxon>Fungi</taxon>
        <taxon>Dikarya</taxon>
        <taxon>Basidiomycota</taxon>
        <taxon>Agaricomycotina</taxon>
        <taxon>Agaricomycetes</taxon>
        <taxon>Agaricomycetidae</taxon>
        <taxon>Agaricales</taxon>
        <taxon>Agaricineae</taxon>
        <taxon>Psathyrellaceae</taxon>
        <taxon>Ephemerocybe</taxon>
    </lineage>
</organism>
<evidence type="ECO:0000313" key="3">
    <source>
        <dbReference type="Proteomes" id="UP000521943"/>
    </source>
</evidence>
<keyword evidence="3" id="KW-1185">Reference proteome</keyword>
<dbReference type="AlphaFoldDB" id="A0A8H6IGL6"/>
<feature type="compositionally biased region" description="Basic and acidic residues" evidence="1">
    <location>
        <begin position="158"/>
        <end position="167"/>
    </location>
</feature>
<comment type="caution">
    <text evidence="2">The sequence shown here is derived from an EMBL/GenBank/DDBJ whole genome shotgun (WGS) entry which is preliminary data.</text>
</comment>
<reference evidence="2 3" key="1">
    <citation type="submission" date="2020-07" db="EMBL/GenBank/DDBJ databases">
        <title>Comparative genomics of pyrophilous fungi reveals a link between fire events and developmental genes.</title>
        <authorList>
            <consortium name="DOE Joint Genome Institute"/>
            <person name="Steindorff A.S."/>
            <person name="Carver A."/>
            <person name="Calhoun S."/>
            <person name="Stillman K."/>
            <person name="Liu H."/>
            <person name="Lipzen A."/>
            <person name="Pangilinan J."/>
            <person name="Labutti K."/>
            <person name="Bruns T.D."/>
            <person name="Grigoriev I.V."/>
        </authorList>
    </citation>
    <scope>NUCLEOTIDE SEQUENCE [LARGE SCALE GENOMIC DNA]</scope>
    <source>
        <strain evidence="2 3">CBS 144469</strain>
    </source>
</reference>
<accession>A0A8H6IGL6</accession>
<dbReference type="Proteomes" id="UP000521943">
    <property type="component" value="Unassembled WGS sequence"/>
</dbReference>
<proteinExistence type="predicted"/>
<sequence length="194" mass="21184">MLQTLSEIRDSMDNITAAELTVEPVPKPVAGESPSPPKQARAKTRSQSKSAHQGPLTEGSAPPQEIARVKTRSMSKQAEVLPAEGTDSTNPPPKRTKPRKTTLQEPLRGGAPRSDSNRDRKGKSKEPFTPFPVTNLLGASIPSREPPSSVDCAPKSPYQEKRKEPARRPSHTSQGSREPHPQIFPAQHACCYQR</sequence>
<evidence type="ECO:0000313" key="2">
    <source>
        <dbReference type="EMBL" id="KAF6765270.1"/>
    </source>
</evidence>
<name>A0A8H6IGL6_9AGAR</name>
<gene>
    <name evidence="2" type="ORF">DFP72DRAFT_337840</name>
</gene>